<dbReference type="InterPro" id="IPR027417">
    <property type="entry name" value="P-loop_NTPase"/>
</dbReference>
<dbReference type="UniPathway" id="UPA00148">
    <property type="reaction ID" value="UER00236"/>
</dbReference>
<dbReference type="GO" id="GO:0009236">
    <property type="term" value="P:cobalamin biosynthetic process"/>
    <property type="evidence" value="ECO:0007669"/>
    <property type="project" value="UniProtKB-UniPathway"/>
</dbReference>
<dbReference type="EMBL" id="RSFW01000003">
    <property type="protein sequence ID" value="RSD28949.1"/>
    <property type="molecule type" value="Genomic_DNA"/>
</dbReference>
<proteinExistence type="predicted"/>
<organism evidence="1 2">
    <name type="scientific">Mesobacillus subterraneus</name>
    <dbReference type="NCBI Taxonomy" id="285983"/>
    <lineage>
        <taxon>Bacteria</taxon>
        <taxon>Bacillati</taxon>
        <taxon>Bacillota</taxon>
        <taxon>Bacilli</taxon>
        <taxon>Bacillales</taxon>
        <taxon>Bacillaceae</taxon>
        <taxon>Mesobacillus</taxon>
    </lineage>
</organism>
<dbReference type="Gene3D" id="3.40.50.300">
    <property type="entry name" value="P-loop containing nucleotide triphosphate hydrolases"/>
    <property type="match status" value="1"/>
</dbReference>
<protein>
    <submittedName>
        <fullName evidence="1">Uncharacterized protein</fullName>
    </submittedName>
</protein>
<dbReference type="OrthoDB" id="1766664at2"/>
<gene>
    <name evidence="1" type="ORF">EJA10_02225</name>
</gene>
<dbReference type="InterPro" id="IPR003203">
    <property type="entry name" value="CobU/CobP"/>
</dbReference>
<comment type="caution">
    <text evidence="1">The sequence shown here is derived from an EMBL/GenBank/DDBJ whole genome shotgun (WGS) entry which is preliminary data.</text>
</comment>
<dbReference type="SUPFAM" id="SSF52540">
    <property type="entry name" value="P-loop containing nucleoside triphosphate hydrolases"/>
    <property type="match status" value="1"/>
</dbReference>
<evidence type="ECO:0000313" key="1">
    <source>
        <dbReference type="EMBL" id="RSD28949.1"/>
    </source>
</evidence>
<dbReference type="AlphaFoldDB" id="A0A3R9ECR5"/>
<dbReference type="Proteomes" id="UP000279911">
    <property type="component" value="Unassembled WGS sequence"/>
</dbReference>
<dbReference type="GO" id="GO:0000166">
    <property type="term" value="F:nucleotide binding"/>
    <property type="evidence" value="ECO:0007669"/>
    <property type="project" value="InterPro"/>
</dbReference>
<dbReference type="RefSeq" id="WP_125478382.1">
    <property type="nucleotide sequence ID" value="NZ_RSFW01000003.1"/>
</dbReference>
<evidence type="ECO:0000313" key="2">
    <source>
        <dbReference type="Proteomes" id="UP000279911"/>
    </source>
</evidence>
<accession>A0A3R9ECR5</accession>
<sequence>MHFVTGGAFHGKAKWVKEQYRLKENEHSWHSAYKKDPLIEPGKVDIVIFEGVEAWLREWARCIGPDVIRQNWHSLVQDWLVWESQHPQRKFVVIGCDISKGIVPLAPEDRNWRDVTGWVYQDLVSAAERVDIIWYGINQKLK</sequence>
<reference evidence="2" key="1">
    <citation type="submission" date="2018-12" db="EMBL/GenBank/DDBJ databases">
        <title>Bacillus chawlae sp. nov., Bacillus glennii sp. nov., and Bacillus saganii sp. nov. Isolated from the Vehicle Assembly Building at Kennedy Space Center where the Viking Spacecraft were Assembled.</title>
        <authorList>
            <person name="Seuylemezian A."/>
            <person name="Vaishampayan P."/>
        </authorList>
    </citation>
    <scope>NUCLEOTIDE SEQUENCE [LARGE SCALE GENOMIC DNA]</scope>
    <source>
        <strain evidence="2">DSM 13966</strain>
    </source>
</reference>
<dbReference type="GO" id="GO:0043752">
    <property type="term" value="F:adenosylcobinamide kinase activity"/>
    <property type="evidence" value="ECO:0007669"/>
    <property type="project" value="InterPro"/>
</dbReference>
<dbReference type="Pfam" id="PF02283">
    <property type="entry name" value="CobU"/>
    <property type="match status" value="1"/>
</dbReference>
<name>A0A3R9ECR5_9BACI</name>